<protein>
    <recommendedName>
        <fullName evidence="1">RING-type domain-containing protein</fullName>
    </recommendedName>
</protein>
<evidence type="ECO:0000313" key="3">
    <source>
        <dbReference type="Proteomes" id="UP000595140"/>
    </source>
</evidence>
<evidence type="ECO:0000313" key="2">
    <source>
        <dbReference type="EMBL" id="VFQ91445.1"/>
    </source>
</evidence>
<name>A0A484MRE0_9ASTE</name>
<proteinExistence type="predicted"/>
<dbReference type="AlphaFoldDB" id="A0A484MRE0"/>
<dbReference type="InterPro" id="IPR001841">
    <property type="entry name" value="Znf_RING"/>
</dbReference>
<dbReference type="Pfam" id="PF13639">
    <property type="entry name" value="zf-RING_2"/>
    <property type="match status" value="1"/>
</dbReference>
<accession>A0A484MRE0</accession>
<dbReference type="Proteomes" id="UP000595140">
    <property type="component" value="Unassembled WGS sequence"/>
</dbReference>
<gene>
    <name evidence="2" type="ORF">CCAM_LOCUS33221</name>
</gene>
<reference evidence="2 3" key="1">
    <citation type="submission" date="2018-04" db="EMBL/GenBank/DDBJ databases">
        <authorList>
            <person name="Vogel A."/>
        </authorList>
    </citation>
    <scope>NUCLEOTIDE SEQUENCE [LARGE SCALE GENOMIC DNA]</scope>
</reference>
<organism evidence="2 3">
    <name type="scientific">Cuscuta campestris</name>
    <dbReference type="NCBI Taxonomy" id="132261"/>
    <lineage>
        <taxon>Eukaryota</taxon>
        <taxon>Viridiplantae</taxon>
        <taxon>Streptophyta</taxon>
        <taxon>Embryophyta</taxon>
        <taxon>Tracheophyta</taxon>
        <taxon>Spermatophyta</taxon>
        <taxon>Magnoliopsida</taxon>
        <taxon>eudicotyledons</taxon>
        <taxon>Gunneridae</taxon>
        <taxon>Pentapetalae</taxon>
        <taxon>asterids</taxon>
        <taxon>lamiids</taxon>
        <taxon>Solanales</taxon>
        <taxon>Convolvulaceae</taxon>
        <taxon>Cuscuteae</taxon>
        <taxon>Cuscuta</taxon>
        <taxon>Cuscuta subgen. Grammica</taxon>
        <taxon>Cuscuta sect. Cleistogrammica</taxon>
    </lineage>
</organism>
<feature type="domain" description="RING-type" evidence="1">
    <location>
        <begin position="209"/>
        <end position="248"/>
    </location>
</feature>
<dbReference type="Gene3D" id="3.30.40.10">
    <property type="entry name" value="Zinc/RING finger domain, C3HC4 (zinc finger)"/>
    <property type="match status" value="1"/>
</dbReference>
<dbReference type="SUPFAM" id="SSF57850">
    <property type="entry name" value="RING/U-box"/>
    <property type="match status" value="1"/>
</dbReference>
<keyword evidence="3" id="KW-1185">Reference proteome</keyword>
<sequence length="287" mass="32136">MAAKYGSGLSSRIRIYYETRVSTQEKVDGGGDSSLNAAAAAPIAAASAPGTPPSSSIVFRVQCIMRLSVAAGDPMREFLEGAASLGLAPIFMVEICEVTHATLPVISEDGKRFIEECEEEDEIVDQDEVVPFPDNNQEENKKEPDDAECLNALKRLILDVGDINEEDEVAILDDWTNKFTDIFYRVTDEEEEKAAKEEKEAKDEEEERTCPICMNIFEPDEKRSKMICCPQVFHCDCISTWLKRGKTCAPGAVPLYHSCFHPQRALLNEMNQNILFALFILEFLHTW</sequence>
<dbReference type="InterPro" id="IPR013083">
    <property type="entry name" value="Znf_RING/FYVE/PHD"/>
</dbReference>
<dbReference type="EMBL" id="OOIL02004368">
    <property type="protein sequence ID" value="VFQ91445.1"/>
    <property type="molecule type" value="Genomic_DNA"/>
</dbReference>
<evidence type="ECO:0000259" key="1">
    <source>
        <dbReference type="Pfam" id="PF13639"/>
    </source>
</evidence>